<dbReference type="EMBL" id="MU267694">
    <property type="protein sequence ID" value="KAH7910962.1"/>
    <property type="molecule type" value="Genomic_DNA"/>
</dbReference>
<accession>A0ACB8ACD7</accession>
<gene>
    <name evidence="1" type="ORF">BJ138DRAFT_1151743</name>
</gene>
<reference evidence="1" key="1">
    <citation type="journal article" date="2021" name="New Phytol.">
        <title>Evolutionary innovations through gain and loss of genes in the ectomycorrhizal Boletales.</title>
        <authorList>
            <person name="Wu G."/>
            <person name="Miyauchi S."/>
            <person name="Morin E."/>
            <person name="Kuo A."/>
            <person name="Drula E."/>
            <person name="Varga T."/>
            <person name="Kohler A."/>
            <person name="Feng B."/>
            <person name="Cao Y."/>
            <person name="Lipzen A."/>
            <person name="Daum C."/>
            <person name="Hundley H."/>
            <person name="Pangilinan J."/>
            <person name="Johnson J."/>
            <person name="Barry K."/>
            <person name="LaButti K."/>
            <person name="Ng V."/>
            <person name="Ahrendt S."/>
            <person name="Min B."/>
            <person name="Choi I.G."/>
            <person name="Park H."/>
            <person name="Plett J.M."/>
            <person name="Magnuson J."/>
            <person name="Spatafora J.W."/>
            <person name="Nagy L.G."/>
            <person name="Henrissat B."/>
            <person name="Grigoriev I.V."/>
            <person name="Yang Z.L."/>
            <person name="Xu J."/>
            <person name="Martin F.M."/>
        </authorList>
    </citation>
    <scope>NUCLEOTIDE SEQUENCE</scope>
    <source>
        <strain evidence="1">ATCC 28755</strain>
    </source>
</reference>
<name>A0ACB8ACD7_9AGAM</name>
<sequence>MVASASKTQFRSTGSGPQEVPFTGSLDHVLKRDRFYKNFFWTVLDGKTTASVRPRSCPLSKGISSPDEFGGAGNTQRSRINWSKAIPGGQPRLDSSLQLYFSKMQRAAVRTCHPLIIGQEARLIVHSITRNGQQHAKEVAQGLFNAGISNTEHSRTVALLIYNVFLELQWSNWAKMDELRYHLDGLATTAFSNSWLSLQHDFHFLPTKTGLEATSDSLDPSRSEMMNTAAFLGDLTAVGAIDVAAFSRRIGSFIELTSSVSQCRALYLLLLRASAHLAAPILSDDLIAWRNRLSDSKRNNLFRNDEMAQRWIIEICNIIDRAITENAVLLAERKGGTPPGAHYKWDTTFTTQGLHNLLQQTCHRDKLSPFM</sequence>
<evidence type="ECO:0000313" key="1">
    <source>
        <dbReference type="EMBL" id="KAH7910962.1"/>
    </source>
</evidence>
<comment type="caution">
    <text evidence="1">The sequence shown here is derived from an EMBL/GenBank/DDBJ whole genome shotgun (WGS) entry which is preliminary data.</text>
</comment>
<evidence type="ECO:0000313" key="2">
    <source>
        <dbReference type="Proteomes" id="UP000790377"/>
    </source>
</evidence>
<keyword evidence="2" id="KW-1185">Reference proteome</keyword>
<protein>
    <submittedName>
        <fullName evidence="1">Uncharacterized protein</fullName>
    </submittedName>
</protein>
<organism evidence="1 2">
    <name type="scientific">Hygrophoropsis aurantiaca</name>
    <dbReference type="NCBI Taxonomy" id="72124"/>
    <lineage>
        <taxon>Eukaryota</taxon>
        <taxon>Fungi</taxon>
        <taxon>Dikarya</taxon>
        <taxon>Basidiomycota</taxon>
        <taxon>Agaricomycotina</taxon>
        <taxon>Agaricomycetes</taxon>
        <taxon>Agaricomycetidae</taxon>
        <taxon>Boletales</taxon>
        <taxon>Coniophorineae</taxon>
        <taxon>Hygrophoropsidaceae</taxon>
        <taxon>Hygrophoropsis</taxon>
    </lineage>
</organism>
<dbReference type="Proteomes" id="UP000790377">
    <property type="component" value="Unassembled WGS sequence"/>
</dbReference>
<proteinExistence type="predicted"/>